<comment type="caution">
    <text evidence="1">The sequence shown here is derived from an EMBL/GenBank/DDBJ whole genome shotgun (WGS) entry which is preliminary data.</text>
</comment>
<dbReference type="Proteomes" id="UP000093000">
    <property type="component" value="Unassembled WGS sequence"/>
</dbReference>
<reference evidence="1 2" key="1">
    <citation type="submission" date="2016-03" db="EMBL/GenBank/DDBJ databases">
        <title>Choanephora cucurbitarum.</title>
        <authorList>
            <person name="Min B."/>
            <person name="Park H."/>
            <person name="Park J.-H."/>
            <person name="Shin H.-D."/>
            <person name="Choi I.-G."/>
        </authorList>
    </citation>
    <scope>NUCLEOTIDE SEQUENCE [LARGE SCALE GENOMIC DNA]</scope>
    <source>
        <strain evidence="1 2">KUS-F28377</strain>
    </source>
</reference>
<sequence length="127" mass="14216">MSPTLLTPISTESNSTKQLIWCYDNDVNVLNVVLLAYQHVLQKYPAYSTKTELVLLKQPEIQLPERVKIVDHFSEEGKPCVKIALKTSVDTHDTMTPTLVSIVSKPNHIQTNPSDYAAMATHLKNAL</sequence>
<gene>
    <name evidence="1" type="ORF">A0J61_10515</name>
</gene>
<dbReference type="InParanoid" id="A0A1C7MX76"/>
<feature type="non-terminal residue" evidence="1">
    <location>
        <position position="127"/>
    </location>
</feature>
<name>A0A1C7MX76_9FUNG</name>
<accession>A0A1C7MX76</accession>
<dbReference type="EMBL" id="LUGH01001212">
    <property type="protein sequence ID" value="OBZ81437.1"/>
    <property type="molecule type" value="Genomic_DNA"/>
</dbReference>
<evidence type="ECO:0000313" key="2">
    <source>
        <dbReference type="Proteomes" id="UP000093000"/>
    </source>
</evidence>
<keyword evidence="2" id="KW-1185">Reference proteome</keyword>
<evidence type="ECO:0000313" key="1">
    <source>
        <dbReference type="EMBL" id="OBZ81437.1"/>
    </source>
</evidence>
<dbReference type="AlphaFoldDB" id="A0A1C7MX76"/>
<proteinExistence type="predicted"/>
<organism evidence="1 2">
    <name type="scientific">Choanephora cucurbitarum</name>
    <dbReference type="NCBI Taxonomy" id="101091"/>
    <lineage>
        <taxon>Eukaryota</taxon>
        <taxon>Fungi</taxon>
        <taxon>Fungi incertae sedis</taxon>
        <taxon>Mucoromycota</taxon>
        <taxon>Mucoromycotina</taxon>
        <taxon>Mucoromycetes</taxon>
        <taxon>Mucorales</taxon>
        <taxon>Mucorineae</taxon>
        <taxon>Choanephoraceae</taxon>
        <taxon>Choanephoroideae</taxon>
        <taxon>Choanephora</taxon>
    </lineage>
</organism>
<protein>
    <submittedName>
        <fullName evidence="1">Uncharacterized protein</fullName>
    </submittedName>
</protein>